<name>A0A4Z0HBD4_9ACTN</name>
<proteinExistence type="predicted"/>
<organism evidence="2 3">
    <name type="scientific">Streptomyces palmae</name>
    <dbReference type="NCBI Taxonomy" id="1701085"/>
    <lineage>
        <taxon>Bacteria</taxon>
        <taxon>Bacillati</taxon>
        <taxon>Actinomycetota</taxon>
        <taxon>Actinomycetes</taxon>
        <taxon>Kitasatosporales</taxon>
        <taxon>Streptomycetaceae</taxon>
        <taxon>Streptomyces</taxon>
    </lineage>
</organism>
<dbReference type="Proteomes" id="UP000297948">
    <property type="component" value="Unassembled WGS sequence"/>
</dbReference>
<comment type="caution">
    <text evidence="2">The sequence shown here is derived from an EMBL/GenBank/DDBJ whole genome shotgun (WGS) entry which is preliminary data.</text>
</comment>
<feature type="region of interest" description="Disordered" evidence="1">
    <location>
        <begin position="27"/>
        <end position="75"/>
    </location>
</feature>
<feature type="compositionally biased region" description="Basic and acidic residues" evidence="1">
    <location>
        <begin position="65"/>
        <end position="74"/>
    </location>
</feature>
<reference evidence="2 3" key="1">
    <citation type="submission" date="2019-03" db="EMBL/GenBank/DDBJ databases">
        <authorList>
            <person name="Gonzalez-Pimentel J.L."/>
        </authorList>
    </citation>
    <scope>NUCLEOTIDE SEQUENCE [LARGE SCALE GENOMIC DNA]</scope>
    <source>
        <strain evidence="2 3">JCM 31289</strain>
    </source>
</reference>
<dbReference type="EMBL" id="SRID01000028">
    <property type="protein sequence ID" value="TGB16460.1"/>
    <property type="molecule type" value="Genomic_DNA"/>
</dbReference>
<keyword evidence="3" id="KW-1185">Reference proteome</keyword>
<evidence type="ECO:0000313" key="2">
    <source>
        <dbReference type="EMBL" id="TGB16460.1"/>
    </source>
</evidence>
<dbReference type="AlphaFoldDB" id="A0A4Z0HBD4"/>
<evidence type="ECO:0000256" key="1">
    <source>
        <dbReference type="SAM" id="MobiDB-lite"/>
    </source>
</evidence>
<sequence>MTVFFCAKCGAELTADLVELSAVPEVSDCGRGPDKQTRLAPSTVPRGHYAMDPEPWGAPFTRPTGEPRPRDPRRLLMPPELTDWISAGPRNTAIVHPDDVPDPRLLDQGGPHRGCCGPLGTGGRNMACECGVLVATLAADCMGPRELHLDPVRVYAFDAKGAER</sequence>
<evidence type="ECO:0000313" key="3">
    <source>
        <dbReference type="Proteomes" id="UP000297948"/>
    </source>
</evidence>
<protein>
    <submittedName>
        <fullName evidence="2">Uncharacterized protein</fullName>
    </submittedName>
</protein>
<gene>
    <name evidence="2" type="ORF">E4099_05265</name>
</gene>
<dbReference type="OrthoDB" id="3280727at2"/>
<accession>A0A4Z0HBD4</accession>